<comment type="cofactor">
    <cofactor evidence="6">
        <name>Mg(2+)</name>
        <dbReference type="ChEBI" id="CHEBI:18420"/>
    </cofactor>
</comment>
<comment type="subunit">
    <text evidence="6">Homodimer.</text>
</comment>
<keyword evidence="6" id="KW-0963">Cytoplasm</keyword>
<dbReference type="GO" id="GO:0006364">
    <property type="term" value="P:rRNA processing"/>
    <property type="evidence" value="ECO:0007669"/>
    <property type="project" value="UniProtKB-UniRule"/>
</dbReference>
<dbReference type="SMART" id="SM00535">
    <property type="entry name" value="RIBOc"/>
    <property type="match status" value="1"/>
</dbReference>
<evidence type="ECO:0000259" key="7">
    <source>
        <dbReference type="SMART" id="SM00535"/>
    </source>
</evidence>
<dbReference type="InterPro" id="IPR008226">
    <property type="entry name" value="Mini3_fam"/>
</dbReference>
<sequence length="143" mass="16690">MNFQLLKGKFTLEEIKQLNPLVLALIGDAVYEVFIRTYLVEKNRGLNVHKVHVKTVSYVKAKAQSEYMKIIIDDLEDDEMAIFKRGRNSKSHTPKNSDVADYRWATGFEAVIGYLYLCEKEEKLNYILSKIVKYEEDKNDFES</sequence>
<dbReference type="GO" id="GO:0005737">
    <property type="term" value="C:cytoplasm"/>
    <property type="evidence" value="ECO:0007669"/>
    <property type="project" value="UniProtKB-SubCell"/>
</dbReference>
<dbReference type="InterPro" id="IPR036389">
    <property type="entry name" value="RNase_III_sf"/>
</dbReference>
<comment type="function">
    <text evidence="6">Involved in correct processing of both the 5' and 3' ends of 23S rRNA precursor. Processes 30S rRNA precursor transcript even in absence of ribonuclease 3 (Rnc); Rnc processes 30S rRNA into smaller rRNA precursors.</text>
</comment>
<dbReference type="EC" id="3.1.26.-" evidence="6"/>
<protein>
    <recommendedName>
        <fullName evidence="6">Mini-ribonuclease 3</fullName>
        <shortName evidence="6">Mini-3</shortName>
        <shortName evidence="6">Mini-RNase 3</shortName>
        <ecNumber evidence="6">3.1.26.-</ecNumber>
    </recommendedName>
    <alternativeName>
        <fullName evidence="6">Mini-RNase III</fullName>
        <shortName evidence="6">Mini-III</shortName>
    </alternativeName>
</protein>
<evidence type="ECO:0000313" key="9">
    <source>
        <dbReference type="Proteomes" id="UP000031366"/>
    </source>
</evidence>
<accession>A0A0C1R2J7</accession>
<dbReference type="InterPro" id="IPR000999">
    <property type="entry name" value="RNase_III_dom"/>
</dbReference>
<gene>
    <name evidence="6" type="primary">mrnC</name>
    <name evidence="8" type="ORF">U732_3494</name>
</gene>
<dbReference type="EMBL" id="AYSO01000013">
    <property type="protein sequence ID" value="KIE47732.1"/>
    <property type="molecule type" value="Genomic_DNA"/>
</dbReference>
<evidence type="ECO:0000256" key="3">
    <source>
        <dbReference type="ARBA" id="ARBA00022722"/>
    </source>
</evidence>
<keyword evidence="6" id="KW-0460">Magnesium</keyword>
<dbReference type="STRING" id="29341.RSJ17_03530"/>
<evidence type="ECO:0000256" key="6">
    <source>
        <dbReference type="HAMAP-Rule" id="MF_01468"/>
    </source>
</evidence>
<dbReference type="Proteomes" id="UP000031366">
    <property type="component" value="Unassembled WGS sequence"/>
</dbReference>
<comment type="similarity">
    <text evidence="6">Belongs to the MrnC RNase family.</text>
</comment>
<keyword evidence="6" id="KW-0699">rRNA-binding</keyword>
<dbReference type="OrthoDB" id="46571at2"/>
<dbReference type="PANTHER" id="PTHR34276">
    <property type="entry name" value="MINI-RIBONUCLEASE 3"/>
    <property type="match status" value="1"/>
</dbReference>
<evidence type="ECO:0000256" key="1">
    <source>
        <dbReference type="ARBA" id="ARBA00022517"/>
    </source>
</evidence>
<feature type="domain" description="RNase III" evidence="7">
    <location>
        <begin position="4"/>
        <end position="143"/>
    </location>
</feature>
<keyword evidence="6" id="KW-0694">RNA-binding</keyword>
<keyword evidence="9" id="KW-1185">Reference proteome</keyword>
<dbReference type="HAMAP" id="MF_01468">
    <property type="entry name" value="RNase_Mini_III"/>
    <property type="match status" value="1"/>
</dbReference>
<keyword evidence="1 6" id="KW-0690">Ribosome biogenesis</keyword>
<feature type="active site" evidence="6">
    <location>
        <position position="28"/>
    </location>
</feature>
<name>A0A0C1R2J7_9CLOT</name>
<organism evidence="8 9">
    <name type="scientific">Clostridium argentinense CDC 2741</name>
    <dbReference type="NCBI Taxonomy" id="1418104"/>
    <lineage>
        <taxon>Bacteria</taxon>
        <taxon>Bacillati</taxon>
        <taxon>Bacillota</taxon>
        <taxon>Clostridia</taxon>
        <taxon>Eubacteriales</taxon>
        <taxon>Clostridiaceae</taxon>
        <taxon>Clostridium</taxon>
    </lineage>
</organism>
<dbReference type="PIRSF" id="PIRSF005520">
    <property type="entry name" value="UCP005520"/>
    <property type="match status" value="1"/>
</dbReference>
<evidence type="ECO:0000256" key="2">
    <source>
        <dbReference type="ARBA" id="ARBA00022552"/>
    </source>
</evidence>
<dbReference type="PANTHER" id="PTHR34276:SF1">
    <property type="entry name" value="MINI-RIBONUCLEASE 3"/>
    <property type="match status" value="1"/>
</dbReference>
<keyword evidence="2 6" id="KW-0698">rRNA processing</keyword>
<evidence type="ECO:0000256" key="5">
    <source>
        <dbReference type="ARBA" id="ARBA00022801"/>
    </source>
</evidence>
<dbReference type="CDD" id="cd00593">
    <property type="entry name" value="RIBOc"/>
    <property type="match status" value="1"/>
</dbReference>
<dbReference type="Gene3D" id="1.10.1520.10">
    <property type="entry name" value="Ribonuclease III domain"/>
    <property type="match status" value="1"/>
</dbReference>
<evidence type="ECO:0000256" key="4">
    <source>
        <dbReference type="ARBA" id="ARBA00022759"/>
    </source>
</evidence>
<keyword evidence="5 6" id="KW-0378">Hydrolase</keyword>
<comment type="subcellular location">
    <subcellularLocation>
        <location evidence="6">Cytoplasm</location>
    </subcellularLocation>
</comment>
<keyword evidence="3 6" id="KW-0540">Nuclease</keyword>
<dbReference type="RefSeq" id="WP_039630637.1">
    <property type="nucleotide sequence ID" value="NZ_AYSO01000013.1"/>
</dbReference>
<dbReference type="Pfam" id="PF00636">
    <property type="entry name" value="Ribonuclease_3"/>
    <property type="match status" value="1"/>
</dbReference>
<keyword evidence="4 6" id="KW-0255">Endonuclease</keyword>
<proteinExistence type="inferred from homology"/>
<dbReference type="SUPFAM" id="SSF69065">
    <property type="entry name" value="RNase III domain-like"/>
    <property type="match status" value="1"/>
</dbReference>
<evidence type="ECO:0000313" key="8">
    <source>
        <dbReference type="EMBL" id="KIE47732.1"/>
    </source>
</evidence>
<dbReference type="GO" id="GO:0004525">
    <property type="term" value="F:ribonuclease III activity"/>
    <property type="evidence" value="ECO:0007669"/>
    <property type="project" value="InterPro"/>
</dbReference>
<dbReference type="AlphaFoldDB" id="A0A0C1R2J7"/>
<dbReference type="GO" id="GO:0019843">
    <property type="term" value="F:rRNA binding"/>
    <property type="evidence" value="ECO:0007669"/>
    <property type="project" value="UniProtKB-UniRule"/>
</dbReference>
<comment type="caution">
    <text evidence="8">The sequence shown here is derived from an EMBL/GenBank/DDBJ whole genome shotgun (WGS) entry which is preliminary data.</text>
</comment>
<reference evidence="8 9" key="1">
    <citation type="journal article" date="2015" name="Infect. Genet. Evol.">
        <title>Genomic sequences of six botulinum neurotoxin-producing strains representing three clostridial species illustrate the mobility and diversity of botulinum neurotoxin genes.</title>
        <authorList>
            <person name="Smith T.J."/>
            <person name="Hill K.K."/>
            <person name="Xie G."/>
            <person name="Foley B.T."/>
            <person name="Williamson C.H."/>
            <person name="Foster J.T."/>
            <person name="Johnson S.L."/>
            <person name="Chertkov O."/>
            <person name="Teshima H."/>
            <person name="Gibbons H.S."/>
            <person name="Johnsky L.A."/>
            <person name="Karavis M.A."/>
            <person name="Smith L.A."/>
        </authorList>
    </citation>
    <scope>NUCLEOTIDE SEQUENCE [LARGE SCALE GENOMIC DNA]</scope>
    <source>
        <strain evidence="8 9">CDC 2741</strain>
    </source>
</reference>